<accession>A0AAQ3QB74</accession>
<reference evidence="1 2" key="1">
    <citation type="submission" date="2023-10" db="EMBL/GenBank/DDBJ databases">
        <title>Chromosome-scale genome assembly provides insights into flower coloration mechanisms of Canna indica.</title>
        <authorList>
            <person name="Li C."/>
        </authorList>
    </citation>
    <scope>NUCLEOTIDE SEQUENCE [LARGE SCALE GENOMIC DNA]</scope>
    <source>
        <tissue evidence="1">Flower</tissue>
    </source>
</reference>
<name>A0AAQ3QB74_9LILI</name>
<dbReference type="EMBL" id="CP136892">
    <property type="protein sequence ID" value="WOL02250.1"/>
    <property type="molecule type" value="Genomic_DNA"/>
</dbReference>
<organism evidence="1 2">
    <name type="scientific">Canna indica</name>
    <name type="common">Indian-shot</name>
    <dbReference type="NCBI Taxonomy" id="4628"/>
    <lineage>
        <taxon>Eukaryota</taxon>
        <taxon>Viridiplantae</taxon>
        <taxon>Streptophyta</taxon>
        <taxon>Embryophyta</taxon>
        <taxon>Tracheophyta</taxon>
        <taxon>Spermatophyta</taxon>
        <taxon>Magnoliopsida</taxon>
        <taxon>Liliopsida</taxon>
        <taxon>Zingiberales</taxon>
        <taxon>Cannaceae</taxon>
        <taxon>Canna</taxon>
    </lineage>
</organism>
<dbReference type="Proteomes" id="UP001327560">
    <property type="component" value="Chromosome 3"/>
</dbReference>
<protein>
    <submittedName>
        <fullName evidence="1">Uncharacterized protein</fullName>
    </submittedName>
</protein>
<evidence type="ECO:0000313" key="2">
    <source>
        <dbReference type="Proteomes" id="UP001327560"/>
    </source>
</evidence>
<gene>
    <name evidence="1" type="ORF">Cni_G10969</name>
</gene>
<dbReference type="AlphaFoldDB" id="A0AAQ3QB74"/>
<evidence type="ECO:0000313" key="1">
    <source>
        <dbReference type="EMBL" id="WOL02250.1"/>
    </source>
</evidence>
<keyword evidence="2" id="KW-1185">Reference proteome</keyword>
<proteinExistence type="predicted"/>
<sequence length="221" mass="25875">MDEVIAKFWSNEENGKYCMRKNLKRLSVELEKCNREVIGNLERRWKEDGKRPMQSIGRILQHYWVTTCRSVGGLGMRDIVAIRKIAFAKKIFSILNEEDHLWVEVLKQKYGDWHPWMEVGVWKGSCWFENTITEMGYLIGKCDDWRVAGYGCGKANNPLEAEALAMLYGLDNVRKKSWGKQFRPNEDVQSMSNVVDIPVVMFVTMLNMVKEKIWRMEVQEA</sequence>